<dbReference type="GO" id="GO:0005829">
    <property type="term" value="C:cytosol"/>
    <property type="evidence" value="ECO:0007669"/>
    <property type="project" value="TreeGrafter"/>
</dbReference>
<dbReference type="FunFam" id="1.10.10.10:FF:000001">
    <property type="entry name" value="LysR family transcriptional regulator"/>
    <property type="match status" value="1"/>
</dbReference>
<feature type="domain" description="HTH lysR-type" evidence="5">
    <location>
        <begin position="6"/>
        <end position="63"/>
    </location>
</feature>
<keyword evidence="3" id="KW-0238">DNA-binding</keyword>
<dbReference type="Gene3D" id="1.10.10.10">
    <property type="entry name" value="Winged helix-like DNA-binding domain superfamily/Winged helix DNA-binding domain"/>
    <property type="match status" value="1"/>
</dbReference>
<dbReference type="InterPro" id="IPR005119">
    <property type="entry name" value="LysR_subst-bd"/>
</dbReference>
<dbReference type="SUPFAM" id="SSF53850">
    <property type="entry name" value="Periplasmic binding protein-like II"/>
    <property type="match status" value="1"/>
</dbReference>
<evidence type="ECO:0000256" key="4">
    <source>
        <dbReference type="ARBA" id="ARBA00023163"/>
    </source>
</evidence>
<dbReference type="InterPro" id="IPR036388">
    <property type="entry name" value="WH-like_DNA-bd_sf"/>
</dbReference>
<gene>
    <name evidence="6" type="primary">cynR_1</name>
    <name evidence="6" type="ORF">GAK30_00575</name>
</gene>
<organism evidence="6 7">
    <name type="scientific">Paracidovorax wautersii</name>
    <dbReference type="NCBI Taxonomy" id="1177982"/>
    <lineage>
        <taxon>Bacteria</taxon>
        <taxon>Pseudomonadati</taxon>
        <taxon>Pseudomonadota</taxon>
        <taxon>Betaproteobacteria</taxon>
        <taxon>Burkholderiales</taxon>
        <taxon>Comamonadaceae</taxon>
        <taxon>Paracidovorax</taxon>
    </lineage>
</organism>
<dbReference type="EMBL" id="WNDQ01000005">
    <property type="protein sequence ID" value="KAF1023372.1"/>
    <property type="molecule type" value="Genomic_DNA"/>
</dbReference>
<comment type="similarity">
    <text evidence="1">Belongs to the LysR transcriptional regulatory family.</text>
</comment>
<dbReference type="InterPro" id="IPR050950">
    <property type="entry name" value="HTH-type_LysR_regulators"/>
</dbReference>
<dbReference type="PROSITE" id="PS50931">
    <property type="entry name" value="HTH_LYSR"/>
    <property type="match status" value="1"/>
</dbReference>
<sequence length="306" mass="33250">MSKVHHDLTTLRLFVAVCETGSLRRAGEQANLVGSALSKRLAQLEDALGTPVLARRRHGMVPTQAGETLLEHARAVLERLERIDRDMAGYARGTHGLVHMLCSASMLQESLAQDVADFLGLEAHRDIQVDLEEQASRAVVQGVLQGTASLGLCWDAIDLKGLASRPYRQDHLVVAMHPSHPLSRQRSLAFAQTLDYQQVGLTATTALHSLWRRIAAQEGKPLVHRVVVSSFNAMLRAVRANLAIGIVPMEIAQIDAGATGLCLVPLTDDWATRQFVVCFRDEGALLPASQLLLAHLTQPQAAPGAR</sequence>
<dbReference type="PANTHER" id="PTHR30419">
    <property type="entry name" value="HTH-TYPE TRANSCRIPTIONAL REGULATOR YBHD"/>
    <property type="match status" value="1"/>
</dbReference>
<evidence type="ECO:0000313" key="6">
    <source>
        <dbReference type="EMBL" id="KAF1023372.1"/>
    </source>
</evidence>
<dbReference type="Proteomes" id="UP000461670">
    <property type="component" value="Unassembled WGS sequence"/>
</dbReference>
<evidence type="ECO:0000259" key="5">
    <source>
        <dbReference type="PROSITE" id="PS50931"/>
    </source>
</evidence>
<comment type="caution">
    <text evidence="6">The sequence shown here is derived from an EMBL/GenBank/DDBJ whole genome shotgun (WGS) entry which is preliminary data.</text>
</comment>
<keyword evidence="4" id="KW-0804">Transcription</keyword>
<dbReference type="PANTHER" id="PTHR30419:SF2">
    <property type="entry name" value="LYSR FAMILY TRANSCRIPTIONAL REGULATOR"/>
    <property type="match status" value="1"/>
</dbReference>
<dbReference type="GO" id="GO:0003677">
    <property type="term" value="F:DNA binding"/>
    <property type="evidence" value="ECO:0007669"/>
    <property type="project" value="UniProtKB-KW"/>
</dbReference>
<keyword evidence="2" id="KW-0805">Transcription regulation</keyword>
<dbReference type="Pfam" id="PF00126">
    <property type="entry name" value="HTH_1"/>
    <property type="match status" value="1"/>
</dbReference>
<dbReference type="SUPFAM" id="SSF46785">
    <property type="entry name" value="Winged helix' DNA-binding domain"/>
    <property type="match status" value="1"/>
</dbReference>
<dbReference type="Gene3D" id="3.40.190.290">
    <property type="match status" value="1"/>
</dbReference>
<name>A0A7V8FRL4_9BURK</name>
<evidence type="ECO:0000256" key="2">
    <source>
        <dbReference type="ARBA" id="ARBA00023015"/>
    </source>
</evidence>
<evidence type="ECO:0000313" key="7">
    <source>
        <dbReference type="Proteomes" id="UP000461670"/>
    </source>
</evidence>
<accession>A0A7V8FRL4</accession>
<dbReference type="Pfam" id="PF03466">
    <property type="entry name" value="LysR_substrate"/>
    <property type="match status" value="1"/>
</dbReference>
<proteinExistence type="inferred from homology"/>
<protein>
    <submittedName>
        <fullName evidence="6">HTH-type transcriptional regulator CynR</fullName>
    </submittedName>
</protein>
<reference evidence="7" key="1">
    <citation type="journal article" date="2020" name="MBio">
        <title>Horizontal gene transfer to a defensive symbiont with a reduced genome amongst a multipartite beetle microbiome.</title>
        <authorList>
            <person name="Waterworth S.C."/>
            <person name="Florez L.V."/>
            <person name="Rees E.R."/>
            <person name="Hertweck C."/>
            <person name="Kaltenpoth M."/>
            <person name="Kwan J.C."/>
        </authorList>
    </citation>
    <scope>NUCLEOTIDE SEQUENCE [LARGE SCALE GENOMIC DNA]</scope>
</reference>
<evidence type="ECO:0000256" key="1">
    <source>
        <dbReference type="ARBA" id="ARBA00009437"/>
    </source>
</evidence>
<dbReference type="InterPro" id="IPR036390">
    <property type="entry name" value="WH_DNA-bd_sf"/>
</dbReference>
<dbReference type="InterPro" id="IPR000847">
    <property type="entry name" value="LysR_HTH_N"/>
</dbReference>
<dbReference type="GO" id="GO:0003700">
    <property type="term" value="F:DNA-binding transcription factor activity"/>
    <property type="evidence" value="ECO:0007669"/>
    <property type="project" value="InterPro"/>
</dbReference>
<evidence type="ECO:0000256" key="3">
    <source>
        <dbReference type="ARBA" id="ARBA00023125"/>
    </source>
</evidence>
<dbReference type="AlphaFoldDB" id="A0A7V8FRL4"/>